<dbReference type="AlphaFoldDB" id="A0A0C3HVQ9"/>
<reference evidence="6 7" key="1">
    <citation type="submission" date="2014-04" db="EMBL/GenBank/DDBJ databases">
        <authorList>
            <consortium name="DOE Joint Genome Institute"/>
            <person name="Kuo A."/>
            <person name="Martino E."/>
            <person name="Perotto S."/>
            <person name="Kohler A."/>
            <person name="Nagy L.G."/>
            <person name="Floudas D."/>
            <person name="Copeland A."/>
            <person name="Barry K.W."/>
            <person name="Cichocki N."/>
            <person name="Veneault-Fourrey C."/>
            <person name="LaButti K."/>
            <person name="Lindquist E.A."/>
            <person name="Lipzen A."/>
            <person name="Lundell T."/>
            <person name="Morin E."/>
            <person name="Murat C."/>
            <person name="Sun H."/>
            <person name="Tunlid A."/>
            <person name="Henrissat B."/>
            <person name="Grigoriev I.V."/>
            <person name="Hibbett D.S."/>
            <person name="Martin F."/>
            <person name="Nordberg H.P."/>
            <person name="Cantor M.N."/>
            <person name="Hua S.X."/>
        </authorList>
    </citation>
    <scope>NUCLEOTIDE SEQUENCE [LARGE SCALE GENOMIC DNA]</scope>
    <source>
        <strain evidence="6 7">Zn</strain>
    </source>
</reference>
<sequence length="83" mass="9955">MTRAEKNEALLQAKTRELANKHGKHRHAYERRRSPPGFWRIDFPSTQEEREDRQKLEKVERDVVAQRYNEAMRPGGAYLFKDE</sequence>
<name>A0A0C3HVQ9_OIDMZ</name>
<proteinExistence type="predicted"/>
<evidence type="ECO:0000313" key="6">
    <source>
        <dbReference type="EMBL" id="KIN06317.1"/>
    </source>
</evidence>
<feature type="domain" description="DNA endonuclease activator Ctp1 C-terminal" evidence="5">
    <location>
        <begin position="1"/>
        <end position="48"/>
    </location>
</feature>
<feature type="compositionally biased region" description="Basic residues" evidence="4">
    <location>
        <begin position="21"/>
        <end position="30"/>
    </location>
</feature>
<dbReference type="GO" id="GO:0006281">
    <property type="term" value="P:DNA repair"/>
    <property type="evidence" value="ECO:0007669"/>
    <property type="project" value="InterPro"/>
</dbReference>
<dbReference type="InParanoid" id="A0A0C3HVQ9"/>
<dbReference type="Pfam" id="PF08573">
    <property type="entry name" value="SAE2"/>
    <property type="match status" value="1"/>
</dbReference>
<dbReference type="EMBL" id="KN832871">
    <property type="protein sequence ID" value="KIN06317.1"/>
    <property type="molecule type" value="Genomic_DNA"/>
</dbReference>
<organism evidence="6 7">
    <name type="scientific">Oidiodendron maius (strain Zn)</name>
    <dbReference type="NCBI Taxonomy" id="913774"/>
    <lineage>
        <taxon>Eukaryota</taxon>
        <taxon>Fungi</taxon>
        <taxon>Dikarya</taxon>
        <taxon>Ascomycota</taxon>
        <taxon>Pezizomycotina</taxon>
        <taxon>Leotiomycetes</taxon>
        <taxon>Leotiomycetes incertae sedis</taxon>
        <taxon>Myxotrichaceae</taxon>
        <taxon>Oidiodendron</taxon>
    </lineage>
</organism>
<evidence type="ECO:0000259" key="5">
    <source>
        <dbReference type="Pfam" id="PF08573"/>
    </source>
</evidence>
<dbReference type="OrthoDB" id="5801062at2759"/>
<protein>
    <recommendedName>
        <fullName evidence="5">DNA endonuclease activator Ctp1 C-terminal domain-containing protein</fullName>
    </recommendedName>
</protein>
<gene>
    <name evidence="6" type="ORF">OIDMADRAFT_17258</name>
</gene>
<evidence type="ECO:0000256" key="3">
    <source>
        <dbReference type="ARBA" id="ARBA00023242"/>
    </source>
</evidence>
<feature type="compositionally biased region" description="Basic and acidic residues" evidence="4">
    <location>
        <begin position="47"/>
        <end position="57"/>
    </location>
</feature>
<dbReference type="HOGENOM" id="CLU_2542758_0_0_1"/>
<dbReference type="Proteomes" id="UP000054321">
    <property type="component" value="Unassembled WGS sequence"/>
</dbReference>
<evidence type="ECO:0000256" key="4">
    <source>
        <dbReference type="SAM" id="MobiDB-lite"/>
    </source>
</evidence>
<reference evidence="7" key="2">
    <citation type="submission" date="2015-01" db="EMBL/GenBank/DDBJ databases">
        <title>Evolutionary Origins and Diversification of the Mycorrhizal Mutualists.</title>
        <authorList>
            <consortium name="DOE Joint Genome Institute"/>
            <consortium name="Mycorrhizal Genomics Consortium"/>
            <person name="Kohler A."/>
            <person name="Kuo A."/>
            <person name="Nagy L.G."/>
            <person name="Floudas D."/>
            <person name="Copeland A."/>
            <person name="Barry K.W."/>
            <person name="Cichocki N."/>
            <person name="Veneault-Fourrey C."/>
            <person name="LaButti K."/>
            <person name="Lindquist E.A."/>
            <person name="Lipzen A."/>
            <person name="Lundell T."/>
            <person name="Morin E."/>
            <person name="Murat C."/>
            <person name="Riley R."/>
            <person name="Ohm R."/>
            <person name="Sun H."/>
            <person name="Tunlid A."/>
            <person name="Henrissat B."/>
            <person name="Grigoriev I.V."/>
            <person name="Hibbett D.S."/>
            <person name="Martin F."/>
        </authorList>
    </citation>
    <scope>NUCLEOTIDE SEQUENCE [LARGE SCALE GENOMIC DNA]</scope>
    <source>
        <strain evidence="7">Zn</strain>
    </source>
</reference>
<comment type="subcellular location">
    <subcellularLocation>
        <location evidence="1">Nucleus</location>
    </subcellularLocation>
</comment>
<dbReference type="GO" id="GO:0005634">
    <property type="term" value="C:nucleus"/>
    <property type="evidence" value="ECO:0007669"/>
    <property type="project" value="UniProtKB-SubCell"/>
</dbReference>
<feature type="region of interest" description="Disordered" evidence="4">
    <location>
        <begin position="17"/>
        <end position="57"/>
    </location>
</feature>
<keyword evidence="3" id="KW-0539">Nucleus</keyword>
<keyword evidence="7" id="KW-1185">Reference proteome</keyword>
<dbReference type="InterPro" id="IPR013882">
    <property type="entry name" value="Ctp1_C"/>
</dbReference>
<evidence type="ECO:0000256" key="2">
    <source>
        <dbReference type="ARBA" id="ARBA00022763"/>
    </source>
</evidence>
<evidence type="ECO:0000313" key="7">
    <source>
        <dbReference type="Proteomes" id="UP000054321"/>
    </source>
</evidence>
<keyword evidence="2" id="KW-0227">DNA damage</keyword>
<evidence type="ECO:0000256" key="1">
    <source>
        <dbReference type="ARBA" id="ARBA00004123"/>
    </source>
</evidence>
<accession>A0A0C3HVQ9</accession>